<sequence length="153" mass="17363">MNKDIGKYGNKFTSTNQPPNRGRKPKLYTIAKKAYGLSYEEYKEMRMYLMQLSKKELEELAKDENTPMWVVILCRTYIKGAAKGDSRSLEETKADLWSKDIAATKIDVTTNGKDIGQQIVFSPTPLSEKDIQEIKDIQNGNKEDSNDTGISET</sequence>
<evidence type="ECO:0000313" key="2">
    <source>
        <dbReference type="EMBL" id="EHH01559.1"/>
    </source>
</evidence>
<accession>G5SMK7</accession>
<dbReference type="eggNOG" id="ENOG502ZKWY">
    <property type="taxonomic scope" value="Bacteria"/>
</dbReference>
<dbReference type="AlphaFoldDB" id="G5SMK7"/>
<organism evidence="2 3">
    <name type="scientific">Paraprevotella clara YIT 11840</name>
    <dbReference type="NCBI Taxonomy" id="762968"/>
    <lineage>
        <taxon>Bacteria</taxon>
        <taxon>Pseudomonadati</taxon>
        <taxon>Bacteroidota</taxon>
        <taxon>Bacteroidia</taxon>
        <taxon>Bacteroidales</taxon>
        <taxon>Prevotellaceae</taxon>
        <taxon>Paraprevotella</taxon>
    </lineage>
</organism>
<feature type="compositionally biased region" description="Basic and acidic residues" evidence="1">
    <location>
        <begin position="127"/>
        <end position="145"/>
    </location>
</feature>
<dbReference type="PATRIC" id="fig|762968.3.peg.518"/>
<proteinExistence type="predicted"/>
<dbReference type="STRING" id="762968.HMPREF9441_00582"/>
<dbReference type="EMBL" id="AFFY01000006">
    <property type="protein sequence ID" value="EHH01559.1"/>
    <property type="molecule type" value="Genomic_DNA"/>
</dbReference>
<keyword evidence="3" id="KW-1185">Reference proteome</keyword>
<dbReference type="HOGENOM" id="CLU_1711483_0_0_10"/>
<evidence type="ECO:0000313" key="3">
    <source>
        <dbReference type="Proteomes" id="UP000003598"/>
    </source>
</evidence>
<dbReference type="OrthoDB" id="1092501at2"/>
<feature type="region of interest" description="Disordered" evidence="1">
    <location>
        <begin position="1"/>
        <end position="24"/>
    </location>
</feature>
<reference evidence="2 3" key="1">
    <citation type="submission" date="2011-03" db="EMBL/GenBank/DDBJ databases">
        <authorList>
            <person name="Weinstock G."/>
            <person name="Sodergren E."/>
            <person name="Clifton S."/>
            <person name="Fulton L."/>
            <person name="Fulton B."/>
            <person name="Courtney L."/>
            <person name="Fronick C."/>
            <person name="Harrison M."/>
            <person name="Strong C."/>
            <person name="Farmer C."/>
            <person name="Delahaunty K."/>
            <person name="Markovic C."/>
            <person name="Hall O."/>
            <person name="Minx P."/>
            <person name="Tomlinson C."/>
            <person name="Mitreva M."/>
            <person name="Hou S."/>
            <person name="Chen J."/>
            <person name="Wollam A."/>
            <person name="Pepin K.H."/>
            <person name="Johnson M."/>
            <person name="Bhonagiri V."/>
            <person name="Zhang X."/>
            <person name="Suruliraj S."/>
            <person name="Warren W."/>
            <person name="Chinwalla A."/>
            <person name="Mardis E.R."/>
            <person name="Wilson R.K."/>
        </authorList>
    </citation>
    <scope>NUCLEOTIDE SEQUENCE [LARGE SCALE GENOMIC DNA]</scope>
    <source>
        <strain evidence="2 3">YIT 11840</strain>
    </source>
</reference>
<dbReference type="RefSeq" id="WP_008617601.1">
    <property type="nucleotide sequence ID" value="NZ_JH376582.1"/>
</dbReference>
<name>G5SMK7_9BACT</name>
<dbReference type="Proteomes" id="UP000003598">
    <property type="component" value="Unassembled WGS sequence"/>
</dbReference>
<gene>
    <name evidence="2" type="ORF">HMPREF9441_00582</name>
</gene>
<dbReference type="GeneID" id="93556315"/>
<feature type="region of interest" description="Disordered" evidence="1">
    <location>
        <begin position="123"/>
        <end position="153"/>
    </location>
</feature>
<evidence type="ECO:0000256" key="1">
    <source>
        <dbReference type="SAM" id="MobiDB-lite"/>
    </source>
</evidence>
<protein>
    <submittedName>
        <fullName evidence="2">Uncharacterized protein</fullName>
    </submittedName>
</protein>
<comment type="caution">
    <text evidence="2">The sequence shown here is derived from an EMBL/GenBank/DDBJ whole genome shotgun (WGS) entry which is preliminary data.</text>
</comment>